<reference evidence="2 3" key="1">
    <citation type="submission" date="2020-08" db="EMBL/GenBank/DDBJ databases">
        <title>Genomic Encyclopedia of Type Strains, Phase IV (KMG-IV): sequencing the most valuable type-strain genomes for metagenomic binning, comparative biology and taxonomic classification.</title>
        <authorList>
            <person name="Goeker M."/>
        </authorList>
    </citation>
    <scope>NUCLEOTIDE SEQUENCE [LARGE SCALE GENOMIC DNA]</scope>
    <source>
        <strain evidence="2 3">DSM 21458</strain>
    </source>
</reference>
<dbReference type="SUPFAM" id="SSF50346">
    <property type="entry name" value="PRC-barrel domain"/>
    <property type="match status" value="1"/>
</dbReference>
<gene>
    <name evidence="2" type="ORF">HNR42_002099</name>
</gene>
<dbReference type="RefSeq" id="WP_183987314.1">
    <property type="nucleotide sequence ID" value="NZ_JACHHG010000007.1"/>
</dbReference>
<evidence type="ECO:0000313" key="3">
    <source>
        <dbReference type="Proteomes" id="UP000569951"/>
    </source>
</evidence>
<keyword evidence="3" id="KW-1185">Reference proteome</keyword>
<protein>
    <submittedName>
        <fullName evidence="2">Sporulation protein YlmC with PRC-barrel domain</fullName>
    </submittedName>
</protein>
<dbReference type="Pfam" id="PF05239">
    <property type="entry name" value="PRC"/>
    <property type="match status" value="1"/>
</dbReference>
<proteinExistence type="predicted"/>
<comment type="caution">
    <text evidence="2">The sequence shown here is derived from an EMBL/GenBank/DDBJ whole genome shotgun (WGS) entry which is preliminary data.</text>
</comment>
<accession>A0A841I107</accession>
<dbReference type="InterPro" id="IPR027275">
    <property type="entry name" value="PRC-brl_dom"/>
</dbReference>
<name>A0A841I107_9DEIO</name>
<organism evidence="2 3">
    <name type="scientific">Deinobacterium chartae</name>
    <dbReference type="NCBI Taxonomy" id="521158"/>
    <lineage>
        <taxon>Bacteria</taxon>
        <taxon>Thermotogati</taxon>
        <taxon>Deinococcota</taxon>
        <taxon>Deinococci</taxon>
        <taxon>Deinococcales</taxon>
        <taxon>Deinococcaceae</taxon>
        <taxon>Deinobacterium</taxon>
    </lineage>
</organism>
<feature type="domain" description="PRC-barrel" evidence="1">
    <location>
        <begin position="1"/>
        <end position="40"/>
    </location>
</feature>
<evidence type="ECO:0000259" key="1">
    <source>
        <dbReference type="Pfam" id="PF05239"/>
    </source>
</evidence>
<sequence length="172" mass="18670">MRATELIGQAVHSPQETRLGQVDNVVFDFEQGTLLALQVSADPAGMARVVSFEATYELNPGGPVRVSADDLLPPARLPRVRAALDARAVVGAALTDAQGTVVLGHLSDALFDAQTGRVESYILIPPSAACTRSVVLPQRCVRWRWWGGEVRTEYSVLVRDLLRSRAEVPAWP</sequence>
<dbReference type="InterPro" id="IPR011033">
    <property type="entry name" value="PRC_barrel-like_sf"/>
</dbReference>
<evidence type="ECO:0000313" key="2">
    <source>
        <dbReference type="EMBL" id="MBB6098664.1"/>
    </source>
</evidence>
<dbReference type="EMBL" id="JACHHG010000007">
    <property type="protein sequence ID" value="MBB6098664.1"/>
    <property type="molecule type" value="Genomic_DNA"/>
</dbReference>
<dbReference type="Proteomes" id="UP000569951">
    <property type="component" value="Unassembled WGS sequence"/>
</dbReference>
<dbReference type="AlphaFoldDB" id="A0A841I107"/>